<evidence type="ECO:0000313" key="3">
    <source>
        <dbReference type="Proteomes" id="UP000002027"/>
    </source>
</evidence>
<gene>
    <name evidence="2" type="ordered locus">Sthe_0245</name>
</gene>
<dbReference type="GO" id="GO:0016757">
    <property type="term" value="F:glycosyltransferase activity"/>
    <property type="evidence" value="ECO:0007669"/>
    <property type="project" value="TreeGrafter"/>
</dbReference>
<dbReference type="RefSeq" id="WP_012870732.1">
    <property type="nucleotide sequence ID" value="NC_013523.1"/>
</dbReference>
<dbReference type="Pfam" id="PF13439">
    <property type="entry name" value="Glyco_transf_4"/>
    <property type="match status" value="1"/>
</dbReference>
<dbReference type="EMBL" id="CP001823">
    <property type="protein sequence ID" value="ACZ37684.1"/>
    <property type="molecule type" value="Genomic_DNA"/>
</dbReference>
<dbReference type="Proteomes" id="UP000002027">
    <property type="component" value="Chromosome 1"/>
</dbReference>
<keyword evidence="2" id="KW-0808">Transferase</keyword>
<keyword evidence="3" id="KW-1185">Reference proteome</keyword>
<dbReference type="PANTHER" id="PTHR12526">
    <property type="entry name" value="GLYCOSYLTRANSFERASE"/>
    <property type="match status" value="1"/>
</dbReference>
<dbReference type="SUPFAM" id="SSF53756">
    <property type="entry name" value="UDP-Glycosyltransferase/glycogen phosphorylase"/>
    <property type="match status" value="1"/>
</dbReference>
<evidence type="ECO:0000259" key="1">
    <source>
        <dbReference type="Pfam" id="PF13439"/>
    </source>
</evidence>
<dbReference type="InterPro" id="IPR028098">
    <property type="entry name" value="Glyco_trans_4-like_N"/>
</dbReference>
<sequence length="396" mass="43235">MRILFLTPYLPDPPDFGGAARMFHLIQEVAARHEVVVLSLAGPGETPPGCLPARIVPVPVPLTARQPPGGRKRLGQVRSLLSRRSFQHALYHHPAMQRTLDRLTRDERFDLIQIEFSQMGGYRVPPGVPVVLDVHNVEYDVLRQAAVQGSLPRRIFNQIEYRKFRREEVAAWQRATACVATSAADAAVVRAATGREVAVVPNGVDLDRFPRFPLDQADPTALVFVGAMRYRPNADAARWFVEHVFPRVRAALPTATFTIVGADPPPDVLALGTVPGVYVTGTVPDVRPWVERAGTVVVPLRAGGGTRLKILEAFAMGRPVVSTRLGAAGIDAKDGEHLLLADTPDAIAAAITRLAADATLRQALADRAYALVRERYQWRAIAAELDAVYARLCTKG</sequence>
<dbReference type="PANTHER" id="PTHR12526:SF600">
    <property type="entry name" value="GLYCOSYL TRANSFERASE GROUP 1"/>
    <property type="match status" value="1"/>
</dbReference>
<proteinExistence type="predicted"/>
<dbReference type="InParanoid" id="D1C6S3"/>
<dbReference type="Pfam" id="PF13692">
    <property type="entry name" value="Glyco_trans_1_4"/>
    <property type="match status" value="1"/>
</dbReference>
<organism evidence="2 3">
    <name type="scientific">Sphaerobacter thermophilus (strain ATCC 49802 / DSM 20745 / KCCM 41009 / NCIMB 13125 / S 6022)</name>
    <dbReference type="NCBI Taxonomy" id="479434"/>
    <lineage>
        <taxon>Bacteria</taxon>
        <taxon>Pseudomonadati</taxon>
        <taxon>Thermomicrobiota</taxon>
        <taxon>Thermomicrobia</taxon>
        <taxon>Sphaerobacterales</taxon>
        <taxon>Sphaerobacterineae</taxon>
        <taxon>Sphaerobacteraceae</taxon>
        <taxon>Sphaerobacter</taxon>
    </lineage>
</organism>
<dbReference type="KEGG" id="sti:Sthe_0245"/>
<dbReference type="Gene3D" id="3.40.50.2000">
    <property type="entry name" value="Glycogen Phosphorylase B"/>
    <property type="match status" value="2"/>
</dbReference>
<feature type="domain" description="Glycosyltransferase subfamily 4-like N-terminal" evidence="1">
    <location>
        <begin position="17"/>
        <end position="208"/>
    </location>
</feature>
<reference evidence="3" key="1">
    <citation type="submission" date="2009-11" db="EMBL/GenBank/DDBJ databases">
        <title>The complete chromosome 1 of Sphaerobacter thermophilus DSM 20745.</title>
        <authorList>
            <person name="Lucas S."/>
            <person name="Copeland A."/>
            <person name="Lapidus A."/>
            <person name="Glavina del Rio T."/>
            <person name="Dalin E."/>
            <person name="Tice H."/>
            <person name="Bruce D."/>
            <person name="Goodwin L."/>
            <person name="Pitluck S."/>
            <person name="Kyrpides N."/>
            <person name="Mavromatis K."/>
            <person name="Ivanova N."/>
            <person name="Mikhailova N."/>
            <person name="LaButti K.M."/>
            <person name="Clum A."/>
            <person name="Sun H.I."/>
            <person name="Brettin T."/>
            <person name="Detter J.C."/>
            <person name="Han C."/>
            <person name="Larimer F."/>
            <person name="Land M."/>
            <person name="Hauser L."/>
            <person name="Markowitz V."/>
            <person name="Cheng J.F."/>
            <person name="Hugenholtz P."/>
            <person name="Woyke T."/>
            <person name="Wu D."/>
            <person name="Steenblock K."/>
            <person name="Schneider S."/>
            <person name="Pukall R."/>
            <person name="Goeker M."/>
            <person name="Klenk H.P."/>
            <person name="Eisen J.A."/>
        </authorList>
    </citation>
    <scope>NUCLEOTIDE SEQUENCE [LARGE SCALE GENOMIC DNA]</scope>
    <source>
        <strain evidence="3">ATCC 49802 / DSM 20745 / S 6022</strain>
    </source>
</reference>
<dbReference type="eggNOG" id="COG0438">
    <property type="taxonomic scope" value="Bacteria"/>
</dbReference>
<dbReference type="CAZy" id="GT4">
    <property type="family name" value="Glycosyltransferase Family 4"/>
</dbReference>
<evidence type="ECO:0000313" key="2">
    <source>
        <dbReference type="EMBL" id="ACZ37684.1"/>
    </source>
</evidence>
<reference evidence="2 3" key="2">
    <citation type="journal article" date="2010" name="Stand. Genomic Sci.">
        <title>Complete genome sequence of Desulfohalobium retbaense type strain (HR(100)).</title>
        <authorList>
            <person name="Spring S."/>
            <person name="Nolan M."/>
            <person name="Lapidus A."/>
            <person name="Glavina Del Rio T."/>
            <person name="Copeland A."/>
            <person name="Tice H."/>
            <person name="Cheng J.F."/>
            <person name="Lucas S."/>
            <person name="Land M."/>
            <person name="Chen F."/>
            <person name="Bruce D."/>
            <person name="Goodwin L."/>
            <person name="Pitluck S."/>
            <person name="Ivanova N."/>
            <person name="Mavromatis K."/>
            <person name="Mikhailova N."/>
            <person name="Pati A."/>
            <person name="Chen A."/>
            <person name="Palaniappan K."/>
            <person name="Hauser L."/>
            <person name="Chang Y.J."/>
            <person name="Jeffries C.D."/>
            <person name="Munk C."/>
            <person name="Kiss H."/>
            <person name="Chain P."/>
            <person name="Han C."/>
            <person name="Brettin T."/>
            <person name="Detter J.C."/>
            <person name="Schuler E."/>
            <person name="Goker M."/>
            <person name="Rohde M."/>
            <person name="Bristow J."/>
            <person name="Eisen J.A."/>
            <person name="Markowitz V."/>
            <person name="Hugenholtz P."/>
            <person name="Kyrpides N.C."/>
            <person name="Klenk H.P."/>
        </authorList>
    </citation>
    <scope>NUCLEOTIDE SEQUENCE [LARGE SCALE GENOMIC DNA]</scope>
    <source>
        <strain evidence="3">ATCC 49802 / DSM 20745 / S 6022</strain>
    </source>
</reference>
<dbReference type="AlphaFoldDB" id="D1C6S3"/>
<accession>D1C6S3</accession>
<dbReference type="HOGENOM" id="CLU_028014_0_1_0"/>
<protein>
    <submittedName>
        <fullName evidence="2">Glycosyl transferase group 1</fullName>
    </submittedName>
</protein>
<dbReference type="CDD" id="cd03801">
    <property type="entry name" value="GT4_PimA-like"/>
    <property type="match status" value="1"/>
</dbReference>
<dbReference type="STRING" id="479434.Sthe_0245"/>
<dbReference type="OrthoDB" id="9807209at2"/>
<name>D1C6S3_SPHTD</name>